<name>A0A644TQ86_9ZZZZ</name>
<feature type="domain" description="Sirohaem synthase dimerisation" evidence="7">
    <location>
        <begin position="160"/>
        <end position="215"/>
    </location>
</feature>
<proteinExistence type="predicted"/>
<dbReference type="PANTHER" id="PTHR35330:SF1">
    <property type="entry name" value="SIROHEME BIOSYNTHESIS PROTEIN MET8"/>
    <property type="match status" value="1"/>
</dbReference>
<dbReference type="InterPro" id="IPR036291">
    <property type="entry name" value="NAD(P)-bd_dom_sf"/>
</dbReference>
<evidence type="ECO:0000259" key="8">
    <source>
        <dbReference type="Pfam" id="PF14824"/>
    </source>
</evidence>
<dbReference type="GO" id="GO:0019354">
    <property type="term" value="P:siroheme biosynthetic process"/>
    <property type="evidence" value="ECO:0007669"/>
    <property type="project" value="UniProtKB-UniPathway"/>
</dbReference>
<accession>A0A644TQ86</accession>
<dbReference type="SUPFAM" id="SSF51735">
    <property type="entry name" value="NAD(P)-binding Rossmann-fold domains"/>
    <property type="match status" value="1"/>
</dbReference>
<feature type="domain" description="Siroheme synthase central" evidence="8">
    <location>
        <begin position="129"/>
        <end position="154"/>
    </location>
</feature>
<dbReference type="GO" id="GO:0004325">
    <property type="term" value="F:ferrochelatase activity"/>
    <property type="evidence" value="ECO:0007669"/>
    <property type="project" value="InterPro"/>
</dbReference>
<dbReference type="Pfam" id="PF13241">
    <property type="entry name" value="NAD_binding_7"/>
    <property type="match status" value="1"/>
</dbReference>
<gene>
    <name evidence="9" type="primary">cysG_7</name>
    <name evidence="9" type="ORF">SDC9_14783</name>
</gene>
<evidence type="ECO:0000256" key="5">
    <source>
        <dbReference type="ARBA" id="ARBA00023244"/>
    </source>
</evidence>
<dbReference type="NCBIfam" id="TIGR01470">
    <property type="entry name" value="cysG_Nterm"/>
    <property type="match status" value="1"/>
</dbReference>
<reference evidence="9" key="1">
    <citation type="submission" date="2019-08" db="EMBL/GenBank/DDBJ databases">
        <authorList>
            <person name="Kucharzyk K."/>
            <person name="Murdoch R.W."/>
            <person name="Higgins S."/>
            <person name="Loffler F."/>
        </authorList>
    </citation>
    <scope>NUCLEOTIDE SEQUENCE</scope>
</reference>
<dbReference type="Gene3D" id="1.10.8.610">
    <property type="entry name" value="SirC, precorrin-2 dehydrogenase, C-terminal helical domain-like"/>
    <property type="match status" value="1"/>
</dbReference>
<dbReference type="Pfam" id="PF14824">
    <property type="entry name" value="Sirohm_synth_M"/>
    <property type="match status" value="1"/>
</dbReference>
<dbReference type="InterPro" id="IPR006367">
    <property type="entry name" value="Sirohaem_synthase_N"/>
</dbReference>
<evidence type="ECO:0000259" key="7">
    <source>
        <dbReference type="Pfam" id="PF10414"/>
    </source>
</evidence>
<evidence type="ECO:0000313" key="9">
    <source>
        <dbReference type="EMBL" id="MPL69050.1"/>
    </source>
</evidence>
<dbReference type="InterPro" id="IPR028281">
    <property type="entry name" value="Sirohaem_synthase_central"/>
</dbReference>
<dbReference type="PANTHER" id="PTHR35330">
    <property type="entry name" value="SIROHEME BIOSYNTHESIS PROTEIN MET8"/>
    <property type="match status" value="1"/>
</dbReference>
<protein>
    <recommendedName>
        <fullName evidence="2">precorrin-2 dehydrogenase</fullName>
        <ecNumber evidence="2">1.3.1.76</ecNumber>
    </recommendedName>
</protein>
<evidence type="ECO:0000256" key="4">
    <source>
        <dbReference type="ARBA" id="ARBA00023027"/>
    </source>
</evidence>
<evidence type="ECO:0000256" key="1">
    <source>
        <dbReference type="ARBA" id="ARBA00005010"/>
    </source>
</evidence>
<dbReference type="InterPro" id="IPR042518">
    <property type="entry name" value="SirC_C"/>
</dbReference>
<dbReference type="GO" id="GO:0043115">
    <property type="term" value="F:precorrin-2 dehydrogenase activity"/>
    <property type="evidence" value="ECO:0007669"/>
    <property type="project" value="UniProtKB-EC"/>
</dbReference>
<comment type="pathway">
    <text evidence="1">Porphyrin-containing compound metabolism; siroheme biosynthesis; sirohydrochlorin from precorrin-2: step 1/1.</text>
</comment>
<keyword evidence="4" id="KW-0520">NAD</keyword>
<keyword evidence="3" id="KW-0560">Oxidoreductase</keyword>
<evidence type="ECO:0000256" key="6">
    <source>
        <dbReference type="ARBA" id="ARBA00047561"/>
    </source>
</evidence>
<dbReference type="Gene3D" id="3.40.50.720">
    <property type="entry name" value="NAD(P)-binding Rossmann-like Domain"/>
    <property type="match status" value="1"/>
</dbReference>
<keyword evidence="5" id="KW-0627">Porphyrin biosynthesis</keyword>
<dbReference type="AlphaFoldDB" id="A0A644TQ86"/>
<dbReference type="EC" id="1.3.1.76" evidence="2"/>
<organism evidence="9">
    <name type="scientific">bioreactor metagenome</name>
    <dbReference type="NCBI Taxonomy" id="1076179"/>
    <lineage>
        <taxon>unclassified sequences</taxon>
        <taxon>metagenomes</taxon>
        <taxon>ecological metagenomes</taxon>
    </lineage>
</organism>
<evidence type="ECO:0000256" key="2">
    <source>
        <dbReference type="ARBA" id="ARBA00012400"/>
    </source>
</evidence>
<dbReference type="InterPro" id="IPR019478">
    <property type="entry name" value="Sirohaem_synthase_dimer_dom"/>
</dbReference>
<dbReference type="UniPathway" id="UPA00262">
    <property type="reaction ID" value="UER00222"/>
</dbReference>
<dbReference type="EMBL" id="VSSQ01000044">
    <property type="protein sequence ID" value="MPL69050.1"/>
    <property type="molecule type" value="Genomic_DNA"/>
</dbReference>
<dbReference type="InterPro" id="IPR028161">
    <property type="entry name" value="Met8-like"/>
</dbReference>
<dbReference type="SUPFAM" id="SSF75615">
    <property type="entry name" value="Siroheme synthase middle domains-like"/>
    <property type="match status" value="1"/>
</dbReference>
<comment type="catalytic activity">
    <reaction evidence="6">
        <text>precorrin-2 + NAD(+) = sirohydrochlorin + NADH + 2 H(+)</text>
        <dbReference type="Rhea" id="RHEA:15613"/>
        <dbReference type="ChEBI" id="CHEBI:15378"/>
        <dbReference type="ChEBI" id="CHEBI:57540"/>
        <dbReference type="ChEBI" id="CHEBI:57945"/>
        <dbReference type="ChEBI" id="CHEBI:58351"/>
        <dbReference type="ChEBI" id="CHEBI:58827"/>
        <dbReference type="EC" id="1.3.1.76"/>
    </reaction>
</comment>
<sequence>MFRLERVVKMPFYPVNLHLDGQTCVVVGGGAVAERKVMPLLAANAKVAVISPQLTPRLAELAKVRRIVHIARYYRQGDLQDAFLVICATDHQEVNRQAAQAAKQQGALINVADAPELGNFSVPAQVTSGDLLITVSTGGKNPVMARRLREELAATYGPEYGEYIALLGRIRVELKERLASTKEREAFWRESIDQDILELLRQRKIKEAEAKVRNAISSIGLKS</sequence>
<comment type="caution">
    <text evidence="9">The sequence shown here is derived from an EMBL/GenBank/DDBJ whole genome shotgun (WGS) entry which is preliminary data.</text>
</comment>
<evidence type="ECO:0000256" key="3">
    <source>
        <dbReference type="ARBA" id="ARBA00023002"/>
    </source>
</evidence>
<dbReference type="Pfam" id="PF10414">
    <property type="entry name" value="CysG_dimeriser"/>
    <property type="match status" value="1"/>
</dbReference>